<name>A0A0G1D6Y7_9BACT</name>
<gene>
    <name evidence="1" type="ORF">UV68_C0018G0003</name>
</gene>
<reference evidence="1 2" key="1">
    <citation type="journal article" date="2015" name="Nature">
        <title>rRNA introns, odd ribosomes, and small enigmatic genomes across a large radiation of phyla.</title>
        <authorList>
            <person name="Brown C.T."/>
            <person name="Hug L.A."/>
            <person name="Thomas B.C."/>
            <person name="Sharon I."/>
            <person name="Castelle C.J."/>
            <person name="Singh A."/>
            <person name="Wilkins M.J."/>
            <person name="Williams K.H."/>
            <person name="Banfield J.F."/>
        </authorList>
    </citation>
    <scope>NUCLEOTIDE SEQUENCE [LARGE SCALE GENOMIC DNA]</scope>
</reference>
<evidence type="ECO:0008006" key="3">
    <source>
        <dbReference type="Google" id="ProtNLM"/>
    </source>
</evidence>
<dbReference type="AlphaFoldDB" id="A0A0G1D6Y7"/>
<accession>A0A0G1D6Y7</accession>
<organism evidence="1 2">
    <name type="scientific">Candidatus Collierbacteria bacterium GW2011_GWC2_43_12</name>
    <dbReference type="NCBI Taxonomy" id="1618390"/>
    <lineage>
        <taxon>Bacteria</taxon>
        <taxon>Candidatus Collieribacteriota</taxon>
    </lineage>
</organism>
<evidence type="ECO:0000313" key="1">
    <source>
        <dbReference type="EMBL" id="KKS93670.1"/>
    </source>
</evidence>
<sequence length="341" mass="39445">MIFKSKPIENKLIQDAYDEGIETFSDFFNVKPVGFKPDVFILDNRADIDIVKGKKTENWVVGWTTGQSLFVLDYDKFDTESKHNKSESAYQNLIKHELCHIFTRTSSRNAILPMWLNEGISIYLSGQLGMNKKPDKFSGFIESTLNNHKAAYVEGGYVVELLLNLFGREKFIDLLRGYSEEKFKDIYGFDLTYENINSLYQSQEISSNEAVEKFKEIIDKPFKIQVKHNGNIELKFPEYLLSVERSWDVWDTNKDYHSQDFVSLKDEETIESFVGKTSLSGVDITRNSIFSFFFENGKEIDVTGYSPDSGFYFKLFSFKPKESTLALTSTFKYILLSDNLK</sequence>
<evidence type="ECO:0000313" key="2">
    <source>
        <dbReference type="Proteomes" id="UP000033980"/>
    </source>
</evidence>
<proteinExistence type="predicted"/>
<dbReference type="Proteomes" id="UP000033980">
    <property type="component" value="Unassembled WGS sequence"/>
</dbReference>
<comment type="caution">
    <text evidence="1">The sequence shown here is derived from an EMBL/GenBank/DDBJ whole genome shotgun (WGS) entry which is preliminary data.</text>
</comment>
<dbReference type="EMBL" id="LCFK01000018">
    <property type="protein sequence ID" value="KKS93670.1"/>
    <property type="molecule type" value="Genomic_DNA"/>
</dbReference>
<protein>
    <recommendedName>
        <fullName evidence="3">Peptidase MA-like domain-containing protein</fullName>
    </recommendedName>
</protein>